<dbReference type="Pfam" id="PF00440">
    <property type="entry name" value="TetR_N"/>
    <property type="match status" value="1"/>
</dbReference>
<accession>A0A1N6W8J3</accession>
<evidence type="ECO:0000256" key="2">
    <source>
        <dbReference type="PROSITE-ProRule" id="PRU00335"/>
    </source>
</evidence>
<sequence length="177" mass="20175">MNKREAILDAALKLFTESGVRATSTKSIATEANTSEALIFKHYGTKDHLLETIIKKAYQSAALETNLYLKGLSAGEYVSSMIELPILLTNSNPDFWRMQYKIMALNPISSRYHENFMRPCQLRLIECFKDLGYSAPELEAELLLIHIDGVWKYFAAHQPDVAKRKALVSAMRQKYKL</sequence>
<proteinExistence type="predicted"/>
<feature type="domain" description="HTH tetR-type" evidence="3">
    <location>
        <begin position="1"/>
        <end position="61"/>
    </location>
</feature>
<feature type="DNA-binding region" description="H-T-H motif" evidence="2">
    <location>
        <begin position="24"/>
        <end position="43"/>
    </location>
</feature>
<dbReference type="Proteomes" id="UP000185924">
    <property type="component" value="Unassembled WGS sequence"/>
</dbReference>
<dbReference type="PRINTS" id="PR00455">
    <property type="entry name" value="HTHTETR"/>
</dbReference>
<dbReference type="EMBL" id="FTNM01000002">
    <property type="protein sequence ID" value="SIQ86275.1"/>
    <property type="molecule type" value="Genomic_DNA"/>
</dbReference>
<evidence type="ECO:0000256" key="1">
    <source>
        <dbReference type="ARBA" id="ARBA00023125"/>
    </source>
</evidence>
<dbReference type="AlphaFoldDB" id="A0A1N6W8J3"/>
<dbReference type="InterPro" id="IPR009057">
    <property type="entry name" value="Homeodomain-like_sf"/>
</dbReference>
<dbReference type="InterPro" id="IPR050109">
    <property type="entry name" value="HTH-type_TetR-like_transc_reg"/>
</dbReference>
<dbReference type="GO" id="GO:0003677">
    <property type="term" value="F:DNA binding"/>
    <property type="evidence" value="ECO:0007669"/>
    <property type="project" value="UniProtKB-UniRule"/>
</dbReference>
<gene>
    <name evidence="4" type="ORF">SAMN05421545_1408</name>
</gene>
<dbReference type="RefSeq" id="WP_040574966.1">
    <property type="nucleotide sequence ID" value="NZ_FTNM01000002.1"/>
</dbReference>
<reference evidence="5" key="1">
    <citation type="submission" date="2017-01" db="EMBL/GenBank/DDBJ databases">
        <authorList>
            <person name="Varghese N."/>
            <person name="Submissions S."/>
        </authorList>
    </citation>
    <scope>NUCLEOTIDE SEQUENCE [LARGE SCALE GENOMIC DNA]</scope>
    <source>
        <strain evidence="5">DM9</strain>
    </source>
</reference>
<evidence type="ECO:0000259" key="3">
    <source>
        <dbReference type="PROSITE" id="PS50977"/>
    </source>
</evidence>
<dbReference type="PANTHER" id="PTHR30055">
    <property type="entry name" value="HTH-TYPE TRANSCRIPTIONAL REGULATOR RUTR"/>
    <property type="match status" value="1"/>
</dbReference>
<keyword evidence="5" id="KW-1185">Reference proteome</keyword>
<dbReference type="STRING" id="1077936.SAMN05421545_1408"/>
<name>A0A1N6W8J3_9BACT</name>
<evidence type="ECO:0000313" key="4">
    <source>
        <dbReference type="EMBL" id="SIQ86275.1"/>
    </source>
</evidence>
<dbReference type="SUPFAM" id="SSF46689">
    <property type="entry name" value="Homeodomain-like"/>
    <property type="match status" value="1"/>
</dbReference>
<keyword evidence="1 2" id="KW-0238">DNA-binding</keyword>
<organism evidence="4 5">
    <name type="scientific">Pontibacter lucknowensis</name>
    <dbReference type="NCBI Taxonomy" id="1077936"/>
    <lineage>
        <taxon>Bacteria</taxon>
        <taxon>Pseudomonadati</taxon>
        <taxon>Bacteroidota</taxon>
        <taxon>Cytophagia</taxon>
        <taxon>Cytophagales</taxon>
        <taxon>Hymenobacteraceae</taxon>
        <taxon>Pontibacter</taxon>
    </lineage>
</organism>
<evidence type="ECO:0000313" key="5">
    <source>
        <dbReference type="Proteomes" id="UP000185924"/>
    </source>
</evidence>
<dbReference type="OrthoDB" id="9789566at2"/>
<protein>
    <submittedName>
        <fullName evidence="4">Transcriptional regulator, TetR family</fullName>
    </submittedName>
</protein>
<dbReference type="Gene3D" id="1.10.357.10">
    <property type="entry name" value="Tetracycline Repressor, domain 2"/>
    <property type="match status" value="1"/>
</dbReference>
<dbReference type="PROSITE" id="PS50977">
    <property type="entry name" value="HTH_TETR_2"/>
    <property type="match status" value="1"/>
</dbReference>
<dbReference type="InterPro" id="IPR001647">
    <property type="entry name" value="HTH_TetR"/>
</dbReference>